<dbReference type="AlphaFoldDB" id="A0A350NZ34"/>
<reference evidence="1 2" key="1">
    <citation type="journal article" date="2018" name="Nat. Biotechnol.">
        <title>A standardized bacterial taxonomy based on genome phylogeny substantially revises the tree of life.</title>
        <authorList>
            <person name="Parks D.H."/>
            <person name="Chuvochina M."/>
            <person name="Waite D.W."/>
            <person name="Rinke C."/>
            <person name="Skarshewski A."/>
            <person name="Chaumeil P.A."/>
            <person name="Hugenholtz P."/>
        </authorList>
    </citation>
    <scope>NUCLEOTIDE SEQUENCE [LARGE SCALE GENOMIC DNA]</scope>
    <source>
        <strain evidence="1">UBA11978</strain>
    </source>
</reference>
<dbReference type="EMBL" id="DNAN01000037">
    <property type="protein sequence ID" value="HAW74301.1"/>
    <property type="molecule type" value="Genomic_DNA"/>
</dbReference>
<organism evidence="1 2">
    <name type="scientific">Alteromonas australica</name>
    <dbReference type="NCBI Taxonomy" id="589873"/>
    <lineage>
        <taxon>Bacteria</taxon>
        <taxon>Pseudomonadati</taxon>
        <taxon>Pseudomonadota</taxon>
        <taxon>Gammaproteobacteria</taxon>
        <taxon>Alteromonadales</taxon>
        <taxon>Alteromonadaceae</taxon>
        <taxon>Alteromonas/Salinimonas group</taxon>
        <taxon>Alteromonas</taxon>
    </lineage>
</organism>
<evidence type="ECO:0000313" key="2">
    <source>
        <dbReference type="Proteomes" id="UP000263517"/>
    </source>
</evidence>
<protein>
    <submittedName>
        <fullName evidence="1">Uncharacterized protein</fullName>
    </submittedName>
</protein>
<dbReference type="Proteomes" id="UP000263517">
    <property type="component" value="Unassembled WGS sequence"/>
</dbReference>
<name>A0A350NZ34_9ALTE</name>
<comment type="caution">
    <text evidence="1">The sequence shown here is derived from an EMBL/GenBank/DDBJ whole genome shotgun (WGS) entry which is preliminary data.</text>
</comment>
<proteinExistence type="predicted"/>
<evidence type="ECO:0000313" key="1">
    <source>
        <dbReference type="EMBL" id="HAW74301.1"/>
    </source>
</evidence>
<sequence length="147" mass="16489">MTFAKSRDKIIDLLEASTPTTSVAGSGSSFKFIDAGETDRLGRTRSFFIALRSGSIGGVLTSMTRIYVVDLDVSVFYRNVRSQKQMDEIMISDYEVLTESLINNTQWDFSTTGLRRVTVAGENILNFEIDEDENGVIMTITVQMEYE</sequence>
<gene>
    <name evidence="1" type="ORF">DCW74_01025</name>
</gene>
<accession>A0A350NZ34</accession>